<dbReference type="Gene3D" id="2.30.30.490">
    <property type="match status" value="1"/>
</dbReference>
<dbReference type="PANTHER" id="PTHR10629">
    <property type="entry name" value="CYTOSINE-SPECIFIC METHYLTRANSFERASE"/>
    <property type="match status" value="1"/>
</dbReference>
<keyword evidence="2" id="KW-1185">Reference proteome</keyword>
<dbReference type="Gene3D" id="3.40.50.150">
    <property type="entry name" value="Vaccinia Virus protein VP39"/>
    <property type="match status" value="1"/>
</dbReference>
<dbReference type="InterPro" id="IPR029063">
    <property type="entry name" value="SAM-dependent_MTases_sf"/>
</dbReference>
<accession>A0A5J9SFB3</accession>
<dbReference type="EMBL" id="RWGY01000916">
    <property type="protein sequence ID" value="TVT97957.1"/>
    <property type="molecule type" value="Genomic_DNA"/>
</dbReference>
<gene>
    <name evidence="1" type="ORF">EJB05_56783</name>
</gene>
<dbReference type="Proteomes" id="UP000324897">
    <property type="component" value="Unassembled WGS sequence"/>
</dbReference>
<dbReference type="GO" id="GO:0003677">
    <property type="term" value="F:DNA binding"/>
    <property type="evidence" value="ECO:0007669"/>
    <property type="project" value="TreeGrafter"/>
</dbReference>
<evidence type="ECO:0000313" key="2">
    <source>
        <dbReference type="Proteomes" id="UP000324897"/>
    </source>
</evidence>
<sequence length="179" mass="19435">MGVYVFEVLIGTQILAGSRKLNPTSTKVSARRFYRPDDISSAKAYASDIRELPSNVMFMSMLQKTTGTLKKNKGKHICDSDQAHSSKWLEVPIEDPLATLDIFAGCGGLSEGLPQAAGEAFSKNHPEAVIFIDNCNVILKAIMDKCGDADDSISTSEAVEANFVSRTLDKKRLCVGDCK</sequence>
<feature type="non-terminal residue" evidence="1">
    <location>
        <position position="1"/>
    </location>
</feature>
<name>A0A5J9SFB3_9POAL</name>
<evidence type="ECO:0000313" key="1">
    <source>
        <dbReference type="EMBL" id="TVT97957.1"/>
    </source>
</evidence>
<protein>
    <submittedName>
        <fullName evidence="1">Uncharacterized protein</fullName>
    </submittedName>
</protein>
<dbReference type="AlphaFoldDB" id="A0A5J9SFB3"/>
<dbReference type="GO" id="GO:0003886">
    <property type="term" value="F:DNA (cytosine-5-)-methyltransferase activity"/>
    <property type="evidence" value="ECO:0007669"/>
    <property type="project" value="TreeGrafter"/>
</dbReference>
<dbReference type="GO" id="GO:0005634">
    <property type="term" value="C:nucleus"/>
    <property type="evidence" value="ECO:0007669"/>
    <property type="project" value="TreeGrafter"/>
</dbReference>
<reference evidence="1 2" key="1">
    <citation type="journal article" date="2019" name="Sci. Rep.">
        <title>A high-quality genome of Eragrostis curvula grass provides insights into Poaceae evolution and supports new strategies to enhance forage quality.</title>
        <authorList>
            <person name="Carballo J."/>
            <person name="Santos B.A.C.M."/>
            <person name="Zappacosta D."/>
            <person name="Garbus I."/>
            <person name="Selva J.P."/>
            <person name="Gallo C.A."/>
            <person name="Diaz A."/>
            <person name="Albertini E."/>
            <person name="Caccamo M."/>
            <person name="Echenique V."/>
        </authorList>
    </citation>
    <scope>NUCLEOTIDE SEQUENCE [LARGE SCALE GENOMIC DNA]</scope>
    <source>
        <strain evidence="2">cv. Victoria</strain>
        <tissue evidence="1">Leaf</tissue>
    </source>
</reference>
<dbReference type="InterPro" id="IPR050390">
    <property type="entry name" value="C5-Methyltransferase"/>
</dbReference>
<dbReference type="PANTHER" id="PTHR10629:SF52">
    <property type="entry name" value="DNA (CYTOSINE-5)-METHYLTRANSFERASE 1"/>
    <property type="match status" value="1"/>
</dbReference>
<dbReference type="GO" id="GO:0044027">
    <property type="term" value="P:negative regulation of gene expression via chromosomal CpG island methylation"/>
    <property type="evidence" value="ECO:0007669"/>
    <property type="project" value="TreeGrafter"/>
</dbReference>
<organism evidence="1 2">
    <name type="scientific">Eragrostis curvula</name>
    <name type="common">weeping love grass</name>
    <dbReference type="NCBI Taxonomy" id="38414"/>
    <lineage>
        <taxon>Eukaryota</taxon>
        <taxon>Viridiplantae</taxon>
        <taxon>Streptophyta</taxon>
        <taxon>Embryophyta</taxon>
        <taxon>Tracheophyta</taxon>
        <taxon>Spermatophyta</taxon>
        <taxon>Magnoliopsida</taxon>
        <taxon>Liliopsida</taxon>
        <taxon>Poales</taxon>
        <taxon>Poaceae</taxon>
        <taxon>PACMAD clade</taxon>
        <taxon>Chloridoideae</taxon>
        <taxon>Eragrostideae</taxon>
        <taxon>Eragrostidinae</taxon>
        <taxon>Eragrostis</taxon>
    </lineage>
</organism>
<dbReference type="InterPro" id="IPR043151">
    <property type="entry name" value="BAH_sf"/>
</dbReference>
<dbReference type="Gramene" id="TVT97957">
    <property type="protein sequence ID" value="TVT97957"/>
    <property type="gene ID" value="EJB05_56783"/>
</dbReference>
<dbReference type="OrthoDB" id="5376140at2759"/>
<comment type="caution">
    <text evidence="1">The sequence shown here is derived from an EMBL/GenBank/DDBJ whole genome shotgun (WGS) entry which is preliminary data.</text>
</comment>
<proteinExistence type="predicted"/>